<organism evidence="1 2">
    <name type="scientific">Pseudomonas brassicacearum</name>
    <dbReference type="NCBI Taxonomy" id="930166"/>
    <lineage>
        <taxon>Bacteria</taxon>
        <taxon>Pseudomonadati</taxon>
        <taxon>Pseudomonadota</taxon>
        <taxon>Gammaproteobacteria</taxon>
        <taxon>Pseudomonadales</taxon>
        <taxon>Pseudomonadaceae</taxon>
        <taxon>Pseudomonas</taxon>
    </lineage>
</organism>
<proteinExistence type="predicted"/>
<evidence type="ECO:0000313" key="2">
    <source>
        <dbReference type="Proteomes" id="UP000286071"/>
    </source>
</evidence>
<dbReference type="Proteomes" id="UP000286071">
    <property type="component" value="Unassembled WGS sequence"/>
</dbReference>
<comment type="caution">
    <text evidence="1">The sequence shown here is derived from an EMBL/GenBank/DDBJ whole genome shotgun (WGS) entry which is preliminary data.</text>
</comment>
<accession>A0A423HAX4</accession>
<sequence length="130" mass="14903">MPQLLRVYARFVGAAERCDLLILFFGEKARSGTMAKRFQDQRAKCQKFWFLRAFLIPPQERGDRTMPSTVSPIFLNELTMTTITSAPLQQLAASLPRVADVDGYGLAQHKNRHERLKGFWEQFKEEIGIG</sequence>
<reference evidence="1 2" key="1">
    <citation type="submission" date="2016-10" db="EMBL/GenBank/DDBJ databases">
        <title>Comparative genome analysis of multiple Pseudomonas spp. focuses on biocontrol and plant growth promoting traits.</title>
        <authorList>
            <person name="Tao X.-Y."/>
            <person name="Taylor C.G."/>
        </authorList>
    </citation>
    <scope>NUCLEOTIDE SEQUENCE [LARGE SCALE GENOMIC DNA]</scope>
    <source>
        <strain evidence="1 2">48H11</strain>
    </source>
</reference>
<protein>
    <submittedName>
        <fullName evidence="1">Uncharacterized protein</fullName>
    </submittedName>
</protein>
<evidence type="ECO:0000313" key="1">
    <source>
        <dbReference type="EMBL" id="RON10306.1"/>
    </source>
</evidence>
<name>A0A423HAX4_9PSED</name>
<dbReference type="AlphaFoldDB" id="A0A423HAX4"/>
<dbReference type="EMBL" id="MOBJ01000005">
    <property type="protein sequence ID" value="RON10306.1"/>
    <property type="molecule type" value="Genomic_DNA"/>
</dbReference>
<gene>
    <name evidence="1" type="ORF">BK659_06075</name>
</gene>